<sequence length="366" mass="41843">MIMILFITILLAISILVFMNHPQFGKAPKGKRLEMLQQSPNYKNGEFQNIHFTPMVSEGYSMSGVMYDFIFSKFPRTVPATEIPSIRTSLKNLDRTDNVLIWFGHSSYFIQLNGIRFLIDPVFSGNASPVPYSNRSFKGTDIYTADDMPEIDHVLISHDHYDHLDYPTIMLLKPKIKQVICGLGVGAHFEYWKFDVSKIIEKDWNETVVINDDITLHTASARHFSGRGLKRKNTLWLSFILQTNALKLYLGGDSGYDTHFAELGEKFGSFDLAVLDNGQYNIAWKELHMTPEEALTAAKDLKTKRLFPVHTSKFKLASHPWDEPMKNIAKLNEISGRIPLVTPMIGEVVDLDDIDQTFGQWWEHLP</sequence>
<protein>
    <submittedName>
        <fullName evidence="2">Beta-lactamase</fullName>
    </submittedName>
</protein>
<dbReference type="AlphaFoldDB" id="A0A074L352"/>
<gene>
    <name evidence="2" type="ORF">EL17_09260</name>
</gene>
<name>A0A074L352_9BACT</name>
<dbReference type="InterPro" id="IPR036866">
    <property type="entry name" value="RibonucZ/Hydroxyglut_hydro"/>
</dbReference>
<reference evidence="2 3" key="1">
    <citation type="submission" date="2014-04" db="EMBL/GenBank/DDBJ databases">
        <title>Characterization and application of a salt tolerant electro-active bacterium.</title>
        <authorList>
            <person name="Yang L."/>
            <person name="Wei S."/>
            <person name="Tay Q.X.M."/>
        </authorList>
    </citation>
    <scope>NUCLEOTIDE SEQUENCE [LARGE SCALE GENOMIC DNA]</scope>
    <source>
        <strain evidence="2 3">LY1</strain>
    </source>
</reference>
<comment type="caution">
    <text evidence="2">The sequence shown here is derived from an EMBL/GenBank/DDBJ whole genome shotgun (WGS) entry which is preliminary data.</text>
</comment>
<keyword evidence="3" id="KW-1185">Reference proteome</keyword>
<dbReference type="InterPro" id="IPR001279">
    <property type="entry name" value="Metallo-B-lactamas"/>
</dbReference>
<dbReference type="Pfam" id="PF12706">
    <property type="entry name" value="Lactamase_B_2"/>
    <property type="match status" value="1"/>
</dbReference>
<dbReference type="GO" id="GO:0005737">
    <property type="term" value="C:cytoplasm"/>
    <property type="evidence" value="ECO:0007669"/>
    <property type="project" value="TreeGrafter"/>
</dbReference>
<dbReference type="Gene3D" id="3.60.15.10">
    <property type="entry name" value="Ribonuclease Z/Hydroxyacylglutathione hydrolase-like"/>
    <property type="match status" value="1"/>
</dbReference>
<dbReference type="PANTHER" id="PTHR15032:SF4">
    <property type="entry name" value="N-ACYL-PHOSPHATIDYLETHANOLAMINE-HYDROLYZING PHOSPHOLIPASE D"/>
    <property type="match status" value="1"/>
</dbReference>
<proteinExistence type="predicted"/>
<evidence type="ECO:0000313" key="2">
    <source>
        <dbReference type="EMBL" id="KEO74308.1"/>
    </source>
</evidence>
<dbReference type="Proteomes" id="UP000027821">
    <property type="component" value="Unassembled WGS sequence"/>
</dbReference>
<evidence type="ECO:0000313" key="3">
    <source>
        <dbReference type="Proteomes" id="UP000027821"/>
    </source>
</evidence>
<dbReference type="EMBL" id="JMIH01000016">
    <property type="protein sequence ID" value="KEO74308.1"/>
    <property type="molecule type" value="Genomic_DNA"/>
</dbReference>
<evidence type="ECO:0000259" key="1">
    <source>
        <dbReference type="Pfam" id="PF12706"/>
    </source>
</evidence>
<accession>A0A074L352</accession>
<dbReference type="PANTHER" id="PTHR15032">
    <property type="entry name" value="N-ACYL-PHOSPHATIDYLETHANOLAMINE-HYDROLYZING PHOSPHOLIPASE D"/>
    <property type="match status" value="1"/>
</dbReference>
<feature type="domain" description="Metallo-beta-lactamase" evidence="1">
    <location>
        <begin position="116"/>
        <end position="310"/>
    </location>
</feature>
<organism evidence="2 3">
    <name type="scientific">Anditalea andensis</name>
    <dbReference type="NCBI Taxonomy" id="1048983"/>
    <lineage>
        <taxon>Bacteria</taxon>
        <taxon>Pseudomonadati</taxon>
        <taxon>Bacteroidota</taxon>
        <taxon>Cytophagia</taxon>
        <taxon>Cytophagales</taxon>
        <taxon>Cytophagaceae</taxon>
        <taxon>Anditalea</taxon>
    </lineage>
</organism>
<dbReference type="SUPFAM" id="SSF56281">
    <property type="entry name" value="Metallo-hydrolase/oxidoreductase"/>
    <property type="match status" value="1"/>
</dbReference>
<dbReference type="eggNOG" id="COG2220">
    <property type="taxonomic scope" value="Bacteria"/>
</dbReference>